<reference evidence="6 7" key="1">
    <citation type="journal article" date="2002" name="DNA Res.">
        <title>Complete genome structure of the thermophilic cyanobacterium Thermosynechococcus elongatus BP-1.</title>
        <authorList>
            <person name="Nakamura Y."/>
            <person name="Kaneko T."/>
            <person name="Sato S."/>
            <person name="Ikeuchi M."/>
            <person name="Katoh H."/>
            <person name="Sasamoto S."/>
            <person name="Watanabe A."/>
            <person name="Iriguchi M."/>
            <person name="Kawashima K."/>
            <person name="Kimura T."/>
            <person name="Kishida Y."/>
            <person name="Kiyokawa C."/>
            <person name="Kohara M."/>
            <person name="Matsumoto M."/>
            <person name="Matsuno A."/>
            <person name="Nakazaki N."/>
            <person name="Shimpo S."/>
            <person name="Sugimoto M."/>
            <person name="Takeuchi C."/>
            <person name="Yamada M."/>
            <person name="Tabata S."/>
        </authorList>
    </citation>
    <scope>NUCLEOTIDE SEQUENCE [LARGE SCALE GENOMIC DNA]</scope>
    <source>
        <strain evidence="7">IAM M-273 / NIES-2133 / BP-1</strain>
    </source>
</reference>
<evidence type="ECO:0000259" key="5">
    <source>
        <dbReference type="Pfam" id="PF01168"/>
    </source>
</evidence>
<evidence type="ECO:0000313" key="7">
    <source>
        <dbReference type="Proteomes" id="UP000000440"/>
    </source>
</evidence>
<dbReference type="NCBIfam" id="TIGR00044">
    <property type="entry name" value="YggS family pyridoxal phosphate-dependent enzyme"/>
    <property type="match status" value="1"/>
</dbReference>
<keyword evidence="7" id="KW-1185">Reference proteome</keyword>
<comment type="cofactor">
    <cofactor evidence="3">
        <name>pyridoxal 5'-phosphate</name>
        <dbReference type="ChEBI" id="CHEBI:597326"/>
    </cofactor>
</comment>
<dbReference type="eggNOG" id="COG0325">
    <property type="taxonomic scope" value="Bacteria"/>
</dbReference>
<dbReference type="EnsemblBacteria" id="BAC08590">
    <property type="protein sequence ID" value="BAC08590"/>
    <property type="gene ID" value="BAC08590"/>
</dbReference>
<dbReference type="AlphaFoldDB" id="Q8DK33"/>
<dbReference type="PIRSF" id="PIRSF004848">
    <property type="entry name" value="YBL036c_PLPDEIII"/>
    <property type="match status" value="1"/>
</dbReference>
<dbReference type="RefSeq" id="WP_011056880.1">
    <property type="nucleotide sequence ID" value="NC_004113.1"/>
</dbReference>
<dbReference type="InterPro" id="IPR011078">
    <property type="entry name" value="PyrdxlP_homeostasis"/>
</dbReference>
<sequence length="233" mass="26371">MLSAAEIRDRASHLKSTLPPHVRLIAVSKFMPAAAIRAAYEAGIRDFGESRVQEAASKRAELADLTDITWHLIGHLQTNKVRQALQLFDWIHTVDRWKLAERIDTLLKERGAASPRCLLQVKLRPDPQKYGWEKSDLEAALPQLDALLHLRCWGLMTILPLGLAPSEQLQVFQELRAWGEELSTKGWQQLRWQEYSMGMTQDYPLAVQAGATMVRIGTAIFGDRPSALKIQQQ</sequence>
<dbReference type="KEGG" id="tel:tll1037"/>
<gene>
    <name evidence="6" type="ordered locus">tll1037</name>
</gene>
<feature type="modified residue" description="N6-(pyridoxal phosphate)lysine" evidence="2 3">
    <location>
        <position position="29"/>
    </location>
</feature>
<dbReference type="STRING" id="197221.gene:10747630"/>
<dbReference type="GO" id="GO:0030170">
    <property type="term" value="F:pyridoxal phosphate binding"/>
    <property type="evidence" value="ECO:0007669"/>
    <property type="project" value="UniProtKB-UniRule"/>
</dbReference>
<dbReference type="CDD" id="cd00635">
    <property type="entry name" value="PLPDE_III_YBL036c_like"/>
    <property type="match status" value="1"/>
</dbReference>
<name>Q8DK33_THEVB</name>
<proteinExistence type="inferred from homology"/>
<dbReference type="EMBL" id="BA000039">
    <property type="protein sequence ID" value="BAC08590.1"/>
    <property type="molecule type" value="Genomic_DNA"/>
</dbReference>
<evidence type="ECO:0000256" key="1">
    <source>
        <dbReference type="ARBA" id="ARBA00022898"/>
    </source>
</evidence>
<evidence type="ECO:0000256" key="3">
    <source>
        <dbReference type="PIRSR" id="PIRSR004848-1"/>
    </source>
</evidence>
<dbReference type="SUPFAM" id="SSF51419">
    <property type="entry name" value="PLP-binding barrel"/>
    <property type="match status" value="1"/>
</dbReference>
<evidence type="ECO:0000256" key="4">
    <source>
        <dbReference type="RuleBase" id="RU004514"/>
    </source>
</evidence>
<feature type="domain" description="Alanine racemase N-terminal" evidence="5">
    <location>
        <begin position="5"/>
        <end position="225"/>
    </location>
</feature>
<keyword evidence="1 2" id="KW-0663">Pyridoxal phosphate</keyword>
<dbReference type="HAMAP" id="MF_02087">
    <property type="entry name" value="PLP_homeostasis"/>
    <property type="match status" value="1"/>
</dbReference>
<comment type="function">
    <text evidence="2">Pyridoxal 5'-phosphate (PLP)-binding protein, which is involved in PLP homeostasis.</text>
</comment>
<dbReference type="Pfam" id="PF01168">
    <property type="entry name" value="Ala_racemase_N"/>
    <property type="match status" value="1"/>
</dbReference>
<dbReference type="Proteomes" id="UP000000440">
    <property type="component" value="Chromosome"/>
</dbReference>
<comment type="similarity">
    <text evidence="2 4">Belongs to the pyridoxal phosphate-binding protein YggS/PROSC family.</text>
</comment>
<dbReference type="InterPro" id="IPR029066">
    <property type="entry name" value="PLP-binding_barrel"/>
</dbReference>
<evidence type="ECO:0000313" key="6">
    <source>
        <dbReference type="EMBL" id="BAC08590.1"/>
    </source>
</evidence>
<dbReference type="PANTHER" id="PTHR10146">
    <property type="entry name" value="PROLINE SYNTHETASE CO-TRANSCRIBED BACTERIAL HOMOLOG PROTEIN"/>
    <property type="match status" value="1"/>
</dbReference>
<protein>
    <recommendedName>
        <fullName evidence="2">Pyridoxal phosphate homeostasis protein</fullName>
        <shortName evidence="2">PLP homeostasis protein</shortName>
    </recommendedName>
</protein>
<dbReference type="PATRIC" id="fig|197221.4.peg.1089"/>
<dbReference type="PANTHER" id="PTHR10146:SF14">
    <property type="entry name" value="PYRIDOXAL PHOSPHATE HOMEOSTASIS PROTEIN"/>
    <property type="match status" value="1"/>
</dbReference>
<dbReference type="InterPro" id="IPR001608">
    <property type="entry name" value="Ala_racemase_N"/>
</dbReference>
<accession>Q8DK33</accession>
<organism evidence="6 7">
    <name type="scientific">Thermosynechococcus vestitus (strain NIES-2133 / IAM M-273 / BP-1)</name>
    <dbReference type="NCBI Taxonomy" id="197221"/>
    <lineage>
        <taxon>Bacteria</taxon>
        <taxon>Bacillati</taxon>
        <taxon>Cyanobacteriota</taxon>
        <taxon>Cyanophyceae</taxon>
        <taxon>Acaryochloridales</taxon>
        <taxon>Thermosynechococcaceae</taxon>
        <taxon>Thermosynechococcus</taxon>
    </lineage>
</organism>
<evidence type="ECO:0000256" key="2">
    <source>
        <dbReference type="HAMAP-Rule" id="MF_02087"/>
    </source>
</evidence>
<dbReference type="Gene3D" id="3.20.20.10">
    <property type="entry name" value="Alanine racemase"/>
    <property type="match status" value="1"/>
</dbReference>